<dbReference type="RefSeq" id="WP_167186679.1">
    <property type="nucleotide sequence ID" value="NZ_JAASQL010000001.1"/>
</dbReference>
<dbReference type="PIRSF" id="PIRSF029477">
    <property type="entry name" value="UCP029477"/>
    <property type="match status" value="1"/>
</dbReference>
<dbReference type="Pfam" id="PF09537">
    <property type="entry name" value="DUF2383"/>
    <property type="match status" value="1"/>
</dbReference>
<evidence type="ECO:0000313" key="2">
    <source>
        <dbReference type="EMBL" id="NIJ45232.1"/>
    </source>
</evidence>
<gene>
    <name evidence="2" type="ORF">FHR24_001671</name>
</gene>
<dbReference type="EMBL" id="JAASQL010000001">
    <property type="protein sequence ID" value="NIJ45232.1"/>
    <property type="molecule type" value="Genomic_DNA"/>
</dbReference>
<dbReference type="InterPro" id="IPR019052">
    <property type="entry name" value="DUF2383"/>
</dbReference>
<dbReference type="NCBIfam" id="TIGR02284">
    <property type="entry name" value="PA2169 family four-helix-bundle protein"/>
    <property type="match status" value="1"/>
</dbReference>
<reference evidence="2 3" key="1">
    <citation type="submission" date="2020-03" db="EMBL/GenBank/DDBJ databases">
        <title>Genomic Encyclopedia of Type Strains, Phase IV (KMG-IV): sequencing the most valuable type-strain genomes for metagenomic binning, comparative biology and taxonomic classification.</title>
        <authorList>
            <person name="Goeker M."/>
        </authorList>
    </citation>
    <scope>NUCLEOTIDE SEQUENCE [LARGE SCALE GENOMIC DNA]</scope>
    <source>
        <strain evidence="2 3">DSM 101599</strain>
    </source>
</reference>
<comment type="caution">
    <text evidence="2">The sequence shown here is derived from an EMBL/GenBank/DDBJ whole genome shotgun (WGS) entry which is preliminary data.</text>
</comment>
<dbReference type="InterPro" id="IPR012347">
    <property type="entry name" value="Ferritin-like"/>
</dbReference>
<protein>
    <submittedName>
        <fullName evidence="2">Uncharacterized protein (TIGR02284 family)</fullName>
    </submittedName>
</protein>
<organism evidence="2 3">
    <name type="scientific">Wenyingzhuangia heitensis</name>
    <dbReference type="NCBI Taxonomy" id="1487859"/>
    <lineage>
        <taxon>Bacteria</taxon>
        <taxon>Pseudomonadati</taxon>
        <taxon>Bacteroidota</taxon>
        <taxon>Flavobacteriia</taxon>
        <taxon>Flavobacteriales</taxon>
        <taxon>Flavobacteriaceae</taxon>
        <taxon>Wenyingzhuangia</taxon>
    </lineage>
</organism>
<name>A0ABX0U8Q6_9FLAO</name>
<evidence type="ECO:0000259" key="1">
    <source>
        <dbReference type="Pfam" id="PF09537"/>
    </source>
</evidence>
<dbReference type="InterPro" id="IPR011971">
    <property type="entry name" value="CHP02284"/>
</dbReference>
<dbReference type="Proteomes" id="UP000745859">
    <property type="component" value="Unassembled WGS sequence"/>
</dbReference>
<evidence type="ECO:0000313" key="3">
    <source>
        <dbReference type="Proteomes" id="UP000745859"/>
    </source>
</evidence>
<accession>A0ABX0U8Q6</accession>
<proteinExistence type="predicted"/>
<dbReference type="Gene3D" id="1.20.1260.10">
    <property type="match status" value="1"/>
</dbReference>
<feature type="domain" description="DUF2383" evidence="1">
    <location>
        <begin position="10"/>
        <end position="116"/>
    </location>
</feature>
<dbReference type="InterPro" id="IPR009078">
    <property type="entry name" value="Ferritin-like_SF"/>
</dbReference>
<keyword evidence="3" id="KW-1185">Reference proteome</keyword>
<dbReference type="SUPFAM" id="SSF47240">
    <property type="entry name" value="Ferritin-like"/>
    <property type="match status" value="1"/>
</dbReference>
<dbReference type="InterPro" id="IPR016920">
    <property type="entry name" value="UCP029477"/>
</dbReference>
<sequence>METYTDKVGAKLNSLLEKNYDAEKGYRNAAENVKNDELKKFFIKKSTERHDFALDLKTEIASFNQDADKYGSVAGDLHRTWMDLKSILSVNNDEAVLEEAIRGEKASVEEYNEVLSETALPKSTKSVLETQKTKIEADLASVKVLEFLH</sequence>